<keyword evidence="2" id="KW-1185">Reference proteome</keyword>
<accession>K4D976</accession>
<proteinExistence type="predicted"/>
<organism evidence="1">
    <name type="scientific">Solanum lycopersicum</name>
    <name type="common">Tomato</name>
    <name type="synonym">Lycopersicon esculentum</name>
    <dbReference type="NCBI Taxonomy" id="4081"/>
    <lineage>
        <taxon>Eukaryota</taxon>
        <taxon>Viridiplantae</taxon>
        <taxon>Streptophyta</taxon>
        <taxon>Embryophyta</taxon>
        <taxon>Tracheophyta</taxon>
        <taxon>Spermatophyta</taxon>
        <taxon>Magnoliopsida</taxon>
        <taxon>eudicotyledons</taxon>
        <taxon>Gunneridae</taxon>
        <taxon>Pentapetalae</taxon>
        <taxon>asterids</taxon>
        <taxon>lamiids</taxon>
        <taxon>Solanales</taxon>
        <taxon>Solanaceae</taxon>
        <taxon>Solanoideae</taxon>
        <taxon>Solaneae</taxon>
        <taxon>Solanum</taxon>
        <taxon>Solanum subgen. Lycopersicon</taxon>
    </lineage>
</organism>
<dbReference type="InParanoid" id="K4D976"/>
<reference evidence="1" key="2">
    <citation type="submission" date="2015-06" db="UniProtKB">
        <authorList>
            <consortium name="EnsemblPlants"/>
        </authorList>
    </citation>
    <scope>IDENTIFICATION</scope>
    <source>
        <strain evidence="1">cv. Heinz 1706</strain>
    </source>
</reference>
<dbReference type="PaxDb" id="4081-Solyc11g063640.1.1"/>
<dbReference type="HOGENOM" id="CLU_889661_0_0_1"/>
<reference evidence="1" key="1">
    <citation type="journal article" date="2012" name="Nature">
        <title>The tomato genome sequence provides insights into fleshy fruit evolution.</title>
        <authorList>
            <consortium name="Tomato Genome Consortium"/>
        </authorList>
    </citation>
    <scope>NUCLEOTIDE SEQUENCE [LARGE SCALE GENOMIC DNA]</scope>
    <source>
        <strain evidence="1">cv. Heinz 1706</strain>
    </source>
</reference>
<sequence length="313" mass="35725">MALGHTEGMGDSSSWNSRHYGETNSSQYPSGMWHRFVSWEHLHPQRRASTLLLLMYATQFTGPRSPPSLLEAQVFFLHPLMKLKHVVSPLLAMLPSLALPYTPYLSCLPPLETAFLSFLPQTGNRVLKFEAPYSCENRLHCLNHPPFPSFVCSGPENARSLVIGDPNLTCLWFINVGVVFTYLSVYERNEEKRNCTKRKFSAQISFPEMMKGKKEAPSPSPPFCPRLLNQSRLTFPPLCLGERESRLWSTQRLKRQIVGQINPFRSSGKIYGIGKPKRIYQNRSILSKYLVDTRLFLSSVGFESSLQRIKQVQ</sequence>
<evidence type="ECO:0000313" key="2">
    <source>
        <dbReference type="Proteomes" id="UP000004994"/>
    </source>
</evidence>
<dbReference type="Gramene" id="Solyc11g063640.1.1">
    <property type="protein sequence ID" value="Solyc11g063640.1.1"/>
    <property type="gene ID" value="Solyc11g063640.1"/>
</dbReference>
<name>K4D976_SOLLC</name>
<protein>
    <submittedName>
        <fullName evidence="1">Uncharacterized protein</fullName>
    </submittedName>
</protein>
<dbReference type="Proteomes" id="UP000004994">
    <property type="component" value="Chromosome 11"/>
</dbReference>
<dbReference type="EnsemblPlants" id="Solyc11g063640.1.1">
    <property type="protein sequence ID" value="Solyc11g063640.1.1"/>
    <property type="gene ID" value="Solyc11g063640.1"/>
</dbReference>
<evidence type="ECO:0000313" key="1">
    <source>
        <dbReference type="EnsemblPlants" id="Solyc11g063640.1.1"/>
    </source>
</evidence>
<dbReference type="AlphaFoldDB" id="K4D976"/>